<proteinExistence type="predicted"/>
<dbReference type="AlphaFoldDB" id="A0A699YUY5"/>
<dbReference type="EMBL" id="BLLF01000632">
    <property type="protein sequence ID" value="GFH13610.1"/>
    <property type="molecule type" value="Genomic_DNA"/>
</dbReference>
<keyword evidence="3" id="KW-1185">Reference proteome</keyword>
<sequence>MGPSQANISRFLAGSAGNKEQQKLVSPLQAPARQAGKTKSARKRRKSKEAGSLLTKTPTTPDDKLHLDNMLPLSGTLPYLHCTAAGNISSGENHAHTSKCVSNTPAQLILNRAPPQASDAEEAPPAKPVTTDTKAVANSSDGAKQALIQSIQATRCSNSLTVVQAMSKKATQLSSSASGHGKQKSSKTNQLTSKRECCSLADMCNAKGGMIRARHADPGVDASGDQPARASGPSKTWSQRAVLCLHVRKHQHQSLAAWLWIASHCLMPFQPGTA</sequence>
<comment type="caution">
    <text evidence="2">The sequence shown here is derived from an EMBL/GenBank/DDBJ whole genome shotgun (WGS) entry which is preliminary data.</text>
</comment>
<feature type="region of interest" description="Disordered" evidence="1">
    <location>
        <begin position="1"/>
        <end position="64"/>
    </location>
</feature>
<gene>
    <name evidence="2" type="ORF">HaLaN_09535</name>
</gene>
<dbReference type="Proteomes" id="UP000485058">
    <property type="component" value="Unassembled WGS sequence"/>
</dbReference>
<organism evidence="2 3">
    <name type="scientific">Haematococcus lacustris</name>
    <name type="common">Green alga</name>
    <name type="synonym">Haematococcus pluvialis</name>
    <dbReference type="NCBI Taxonomy" id="44745"/>
    <lineage>
        <taxon>Eukaryota</taxon>
        <taxon>Viridiplantae</taxon>
        <taxon>Chlorophyta</taxon>
        <taxon>core chlorophytes</taxon>
        <taxon>Chlorophyceae</taxon>
        <taxon>CS clade</taxon>
        <taxon>Chlamydomonadales</taxon>
        <taxon>Haematococcaceae</taxon>
        <taxon>Haematococcus</taxon>
    </lineage>
</organism>
<protein>
    <submittedName>
        <fullName evidence="2">Uncharacterized protein</fullName>
    </submittedName>
</protein>
<accession>A0A699YUY5</accession>
<feature type="region of interest" description="Disordered" evidence="1">
    <location>
        <begin position="172"/>
        <end position="191"/>
    </location>
</feature>
<evidence type="ECO:0000313" key="3">
    <source>
        <dbReference type="Proteomes" id="UP000485058"/>
    </source>
</evidence>
<evidence type="ECO:0000256" key="1">
    <source>
        <dbReference type="SAM" id="MobiDB-lite"/>
    </source>
</evidence>
<evidence type="ECO:0000313" key="2">
    <source>
        <dbReference type="EMBL" id="GFH13610.1"/>
    </source>
</evidence>
<name>A0A699YUY5_HAELA</name>
<reference evidence="2 3" key="1">
    <citation type="submission" date="2020-02" db="EMBL/GenBank/DDBJ databases">
        <title>Draft genome sequence of Haematococcus lacustris strain NIES-144.</title>
        <authorList>
            <person name="Morimoto D."/>
            <person name="Nakagawa S."/>
            <person name="Yoshida T."/>
            <person name="Sawayama S."/>
        </authorList>
    </citation>
    <scope>NUCLEOTIDE SEQUENCE [LARGE SCALE GENOMIC DNA]</scope>
    <source>
        <strain evidence="2 3">NIES-144</strain>
    </source>
</reference>